<feature type="binding site" evidence="14">
    <location>
        <position position="443"/>
    </location>
    <ligand>
        <name>Zn(2+)</name>
        <dbReference type="ChEBI" id="CHEBI:29105"/>
    </ligand>
</feature>
<evidence type="ECO:0000256" key="7">
    <source>
        <dbReference type="ARBA" id="ARBA00022786"/>
    </source>
</evidence>
<dbReference type="InterPro" id="IPR000594">
    <property type="entry name" value="ThiF_NAD_FAD-bd"/>
</dbReference>
<dbReference type="InterPro" id="IPR035985">
    <property type="entry name" value="Ubiquitin-activating_enz"/>
</dbReference>
<keyword evidence="6 11" id="KW-0547">Nucleotide-binding</keyword>
<dbReference type="GO" id="GO:0031510">
    <property type="term" value="C:SUMO activating enzyme complex"/>
    <property type="evidence" value="ECO:0007669"/>
    <property type="project" value="UniProtKB-UniRule"/>
</dbReference>
<proteinExistence type="inferred from homology"/>
<dbReference type="WBParaSite" id="SMUV_0001093001-mRNA-1">
    <property type="protein sequence ID" value="SMUV_0001093001-mRNA-1"/>
    <property type="gene ID" value="SMUV_0001093001"/>
</dbReference>
<evidence type="ECO:0000256" key="5">
    <source>
        <dbReference type="ARBA" id="ARBA00022723"/>
    </source>
</evidence>
<keyword evidence="8 11" id="KW-0862">Zinc</keyword>
<dbReference type="Gene3D" id="3.10.290.20">
    <property type="entry name" value="Ubiquitin-like 2 activating enzyme e1b. Chain: B, domain 3"/>
    <property type="match status" value="1"/>
</dbReference>
<dbReference type="Gene3D" id="3.50.50.80">
    <property type="entry name" value="Ubiquitin-activating enzyme E1, inactive adenylation domain, subdomain 1"/>
    <property type="match status" value="1"/>
</dbReference>
<evidence type="ECO:0000256" key="11">
    <source>
        <dbReference type="PIRNR" id="PIRNR039133"/>
    </source>
</evidence>
<feature type="binding site" evidence="13">
    <location>
        <position position="44"/>
    </location>
    <ligand>
        <name>ATP</name>
        <dbReference type="ChEBI" id="CHEBI:30616"/>
    </ligand>
</feature>
<evidence type="ECO:0000256" key="3">
    <source>
        <dbReference type="ARBA" id="ARBA00005673"/>
    </source>
</evidence>
<evidence type="ECO:0000256" key="8">
    <source>
        <dbReference type="ARBA" id="ARBA00022833"/>
    </source>
</evidence>
<evidence type="ECO:0000259" key="18">
    <source>
        <dbReference type="Pfam" id="PF14732"/>
    </source>
</evidence>
<comment type="subunit">
    <text evidence="11">Heterodimer.</text>
</comment>
<feature type="binding site" evidence="13">
    <location>
        <position position="68"/>
    </location>
    <ligand>
        <name>ATP</name>
        <dbReference type="ChEBI" id="CHEBI:30616"/>
    </ligand>
</feature>
<evidence type="ECO:0000256" key="16">
    <source>
        <dbReference type="SAM" id="MobiDB-lite"/>
    </source>
</evidence>
<dbReference type="PROSITE" id="PS51257">
    <property type="entry name" value="PROKAR_LIPOPROTEIN"/>
    <property type="match status" value="1"/>
</dbReference>
<dbReference type="PIRSF" id="PIRSF039133">
    <property type="entry name" value="SUMO_E1B"/>
    <property type="match status" value="1"/>
</dbReference>
<dbReference type="PROSITE" id="PS00865">
    <property type="entry name" value="UBIQUITIN_ACTIVAT_2"/>
    <property type="match status" value="1"/>
</dbReference>
<dbReference type="GO" id="GO:0016740">
    <property type="term" value="F:transferase activity"/>
    <property type="evidence" value="ECO:0007669"/>
    <property type="project" value="UniProtKB-KW"/>
</dbReference>
<feature type="binding site" evidence="13">
    <location>
        <begin position="20"/>
        <end position="25"/>
    </location>
    <ligand>
        <name>ATP</name>
        <dbReference type="ChEBI" id="CHEBI:30616"/>
    </ligand>
</feature>
<evidence type="ECO:0000256" key="12">
    <source>
        <dbReference type="PIRSR" id="PIRSR039133-1"/>
    </source>
</evidence>
<keyword evidence="5 11" id="KW-0479">Metal-binding</keyword>
<feature type="binding site" evidence="13">
    <location>
        <begin position="113"/>
        <end position="118"/>
    </location>
    <ligand>
        <name>ATP</name>
        <dbReference type="ChEBI" id="CHEBI:30616"/>
    </ligand>
</feature>
<evidence type="ECO:0000256" key="14">
    <source>
        <dbReference type="PIRSR" id="PIRSR039133-3"/>
    </source>
</evidence>
<comment type="pathway">
    <text evidence="2 11">Protein modification; protein sumoylation.</text>
</comment>
<dbReference type="GO" id="GO:0005737">
    <property type="term" value="C:cytoplasm"/>
    <property type="evidence" value="ECO:0007669"/>
    <property type="project" value="TreeGrafter"/>
</dbReference>
<feature type="binding site" evidence="14">
    <location>
        <position position="154"/>
    </location>
    <ligand>
        <name>Zn(2+)</name>
        <dbReference type="ChEBI" id="CHEBI:29105"/>
    </ligand>
</feature>
<dbReference type="InterPro" id="IPR028077">
    <property type="entry name" value="UAE_UbL_dom"/>
</dbReference>
<dbReference type="GO" id="GO:0046872">
    <property type="term" value="F:metal ion binding"/>
    <property type="evidence" value="ECO:0007669"/>
    <property type="project" value="UniProtKB-KW"/>
</dbReference>
<dbReference type="GO" id="GO:0019948">
    <property type="term" value="F:SUMO activating enzyme activity"/>
    <property type="evidence" value="ECO:0007669"/>
    <property type="project" value="UniProtKB-UniRule"/>
</dbReference>
<dbReference type="InterPro" id="IPR033127">
    <property type="entry name" value="UBQ-activ_enz_E1_Cys_AS"/>
</dbReference>
<dbReference type="InterPro" id="IPR045886">
    <property type="entry name" value="ThiF/MoeB/HesA"/>
</dbReference>
<dbReference type="Pfam" id="PF00899">
    <property type="entry name" value="ThiF"/>
    <property type="match status" value="1"/>
</dbReference>
<evidence type="ECO:0000256" key="9">
    <source>
        <dbReference type="ARBA" id="ARBA00022840"/>
    </source>
</evidence>
<keyword evidence="7 11" id="KW-0833">Ubl conjugation pathway</keyword>
<dbReference type="PANTHER" id="PTHR10953">
    <property type="entry name" value="UBIQUITIN-ACTIVATING ENZYME E1"/>
    <property type="match status" value="1"/>
</dbReference>
<protein>
    <recommendedName>
        <fullName evidence="11">SUMO-activating enzyme subunit</fullName>
    </recommendedName>
</protein>
<evidence type="ECO:0000256" key="1">
    <source>
        <dbReference type="ARBA" id="ARBA00004123"/>
    </source>
</evidence>
<dbReference type="PANTHER" id="PTHR10953:SF5">
    <property type="entry name" value="SUMO-ACTIVATING ENZYME SUBUNIT 2"/>
    <property type="match status" value="1"/>
</dbReference>
<dbReference type="Proteomes" id="UP000046393">
    <property type="component" value="Unplaced"/>
</dbReference>
<feature type="binding site" evidence="13">
    <location>
        <begin position="52"/>
        <end position="55"/>
    </location>
    <ligand>
        <name>ATP</name>
        <dbReference type="ChEBI" id="CHEBI:30616"/>
    </ligand>
</feature>
<reference evidence="20" key="1">
    <citation type="submission" date="2017-02" db="UniProtKB">
        <authorList>
            <consortium name="WormBaseParasite"/>
        </authorList>
    </citation>
    <scope>IDENTIFICATION</scope>
</reference>
<evidence type="ECO:0000256" key="15">
    <source>
        <dbReference type="PROSITE-ProRule" id="PRU10132"/>
    </source>
</evidence>
<dbReference type="UniPathway" id="UPA00886"/>
<sequence length="580" mass="65158">MSWRDSKFLNKLKCKILVVGAGGIGCELLKDLVLTGFSNIEVIDLDTIDVSNLNRQFLFRHKHVGQSKAKIATESVHAFNPKANIVYHHDSVLNEKYGVEFFQNFRLVLGALDNRAARRHVNRLCLAAKVPMIDSGSAGYRGQVSVIMRNKTECYECVPKPVQKTYPGCTIRNTPSEPAHCVVWAKHLFNQLFGEVDVDDEVSPDITDEGVNGAEVQGESRTTEKSRELLLGNGQINSDFSSDEKRSLREWACSHKYDAKLLFHKLFNVDIKYLLSMSNLWKERREPTPLSWDDLPNQVPGSSHSDPSNSVWTALECKEYFQSALETLKERAAKSNNVLIWDKDDDVSMLFVAACANLRAYVFNIPVKTLFELKSIAGNIIPAIVTTNAIVSGLIVVEALKLIFGHESSVRNIFIQPNPSGKFWGKLLSDERPMAPNPKCYVCSERREITLKVNTSQTTIRSFESKFLKGCINMVAPDVVISGTPKLIYSSEDGLTEKAAGMSLKSVGVVNGVILNCDDFQQKFEVRIRIIHSEEMKSDEFFIAGDTRKENEGQEANKMRKRLMQSDEPYSKRSRISNGM</sequence>
<dbReference type="FunFam" id="3.50.50.80:FF:000002">
    <property type="entry name" value="SUMO-activating enzyme subunit 2"/>
    <property type="match status" value="1"/>
</dbReference>
<accession>A0A0N5B0X8</accession>
<dbReference type="GO" id="GO:0016925">
    <property type="term" value="P:protein sumoylation"/>
    <property type="evidence" value="ECO:0007669"/>
    <property type="project" value="UniProtKB-UniRule"/>
</dbReference>
<organism evidence="19 20">
    <name type="scientific">Syphacia muris</name>
    <dbReference type="NCBI Taxonomy" id="451379"/>
    <lineage>
        <taxon>Eukaryota</taxon>
        <taxon>Metazoa</taxon>
        <taxon>Ecdysozoa</taxon>
        <taxon>Nematoda</taxon>
        <taxon>Chromadorea</taxon>
        <taxon>Rhabditida</taxon>
        <taxon>Spirurina</taxon>
        <taxon>Oxyuridomorpha</taxon>
        <taxon>Oxyuroidea</taxon>
        <taxon>Oxyuridae</taxon>
        <taxon>Syphacia</taxon>
    </lineage>
</organism>
<dbReference type="AlphaFoldDB" id="A0A0N5B0X8"/>
<evidence type="ECO:0000259" key="17">
    <source>
        <dbReference type="Pfam" id="PF00899"/>
    </source>
</evidence>
<feature type="compositionally biased region" description="Basic and acidic residues" evidence="16">
    <location>
        <begin position="547"/>
        <end position="558"/>
    </location>
</feature>
<name>A0A0N5B0X8_9BILA</name>
<feature type="region of interest" description="Disordered" evidence="16">
    <location>
        <begin position="204"/>
        <end position="224"/>
    </location>
</feature>
<feature type="domain" description="THIF-type NAD/FAD binding fold" evidence="17">
    <location>
        <begin position="13"/>
        <end position="419"/>
    </location>
</feature>
<dbReference type="Pfam" id="PF14732">
    <property type="entry name" value="UAE_UbL"/>
    <property type="match status" value="1"/>
</dbReference>
<dbReference type="FunFam" id="3.40.50.720:FF:000618">
    <property type="entry name" value="SUMO-activating enzyme subunit 2"/>
    <property type="match status" value="1"/>
</dbReference>
<evidence type="ECO:0000256" key="4">
    <source>
        <dbReference type="ARBA" id="ARBA00022679"/>
    </source>
</evidence>
<feature type="binding site" evidence="14">
    <location>
        <position position="440"/>
    </location>
    <ligand>
        <name>Zn(2+)</name>
        <dbReference type="ChEBI" id="CHEBI:29105"/>
    </ligand>
</feature>
<evidence type="ECO:0000256" key="2">
    <source>
        <dbReference type="ARBA" id="ARBA00004718"/>
    </source>
</evidence>
<feature type="region of interest" description="Disordered" evidence="16">
    <location>
        <begin position="547"/>
        <end position="580"/>
    </location>
</feature>
<comment type="subcellular location">
    <subcellularLocation>
        <location evidence="1">Nucleus</location>
    </subcellularLocation>
</comment>
<feature type="binding site" evidence="14">
    <location>
        <position position="157"/>
    </location>
    <ligand>
        <name>Zn(2+)</name>
        <dbReference type="ChEBI" id="CHEBI:29105"/>
    </ligand>
</feature>
<evidence type="ECO:0000256" key="13">
    <source>
        <dbReference type="PIRSR" id="PIRSR039133-2"/>
    </source>
</evidence>
<evidence type="ECO:0000313" key="19">
    <source>
        <dbReference type="Proteomes" id="UP000046393"/>
    </source>
</evidence>
<dbReference type="GO" id="GO:0005524">
    <property type="term" value="F:ATP binding"/>
    <property type="evidence" value="ECO:0007669"/>
    <property type="project" value="UniProtKB-UniRule"/>
</dbReference>
<comment type="similarity">
    <text evidence="3 11">Belongs to the ubiquitin-activating E1 family.</text>
</comment>
<dbReference type="SUPFAM" id="SSF69572">
    <property type="entry name" value="Activating enzymes of the ubiquitin-like proteins"/>
    <property type="match status" value="1"/>
</dbReference>
<dbReference type="STRING" id="451379.A0A0N5B0X8"/>
<keyword evidence="19" id="KW-1185">Reference proteome</keyword>
<feature type="domain" description="Ubiquitin/SUMO-activating enzyme ubiquitin-like" evidence="18">
    <location>
        <begin position="451"/>
        <end position="536"/>
    </location>
</feature>
<dbReference type="InterPro" id="IPR042449">
    <property type="entry name" value="Ub-E1_IAD_1"/>
</dbReference>
<dbReference type="InterPro" id="IPR023318">
    <property type="entry name" value="Ub_act_enz_dom_a_sf"/>
</dbReference>
<keyword evidence="10" id="KW-0539">Nucleus</keyword>
<keyword evidence="9 11" id="KW-0067">ATP-binding</keyword>
<evidence type="ECO:0000256" key="6">
    <source>
        <dbReference type="ARBA" id="ARBA00022741"/>
    </source>
</evidence>
<dbReference type="Gene3D" id="1.10.10.520">
    <property type="entry name" value="Ubiquitin activating enzymes (Uba3). Chain: B, domain 2"/>
    <property type="match status" value="1"/>
</dbReference>
<feature type="active site" description="Glycyl thioester intermediate" evidence="12 15">
    <location>
        <position position="169"/>
    </location>
</feature>
<evidence type="ECO:0000313" key="20">
    <source>
        <dbReference type="WBParaSite" id="SMUV_0001093001-mRNA-1"/>
    </source>
</evidence>
<keyword evidence="4" id="KW-0808">Transferase</keyword>
<evidence type="ECO:0000256" key="10">
    <source>
        <dbReference type="ARBA" id="ARBA00023242"/>
    </source>
</evidence>
<dbReference type="InterPro" id="IPR030661">
    <property type="entry name" value="Uba2"/>
</dbReference>